<dbReference type="AlphaFoldDB" id="A0A1S0U812"/>
<dbReference type="RefSeq" id="XP_003137441.1">
    <property type="nucleotide sequence ID" value="XM_003137393.1"/>
</dbReference>
<reference evidence="2" key="1">
    <citation type="submission" date="2012-04" db="EMBL/GenBank/DDBJ databases">
        <title>The Genome Sequence of Loa loa.</title>
        <authorList>
            <consortium name="The Broad Institute Genome Sequencing Platform"/>
            <consortium name="Broad Institute Genome Sequencing Center for Infectious Disease"/>
            <person name="Nutman T.B."/>
            <person name="Fink D.L."/>
            <person name="Russ C."/>
            <person name="Young S."/>
            <person name="Zeng Q."/>
            <person name="Gargeya S."/>
            <person name="Alvarado L."/>
            <person name="Berlin A."/>
            <person name="Chapman S.B."/>
            <person name="Chen Z."/>
            <person name="Freedman E."/>
            <person name="Gellesch M."/>
            <person name="Goldberg J."/>
            <person name="Griggs A."/>
            <person name="Gujja S."/>
            <person name="Heilman E.R."/>
            <person name="Heiman D."/>
            <person name="Howarth C."/>
            <person name="Mehta T."/>
            <person name="Neiman D."/>
            <person name="Pearson M."/>
            <person name="Roberts A."/>
            <person name="Saif S."/>
            <person name="Shea T."/>
            <person name="Shenoy N."/>
            <person name="Sisk P."/>
            <person name="Stolte C."/>
            <person name="Sykes S."/>
            <person name="White J."/>
            <person name="Yandava C."/>
            <person name="Haas B."/>
            <person name="Henn M.R."/>
            <person name="Nusbaum C."/>
            <person name="Birren B."/>
        </authorList>
    </citation>
    <scope>NUCLEOTIDE SEQUENCE [LARGE SCALE GENOMIC DNA]</scope>
</reference>
<proteinExistence type="predicted"/>
<dbReference type="OrthoDB" id="5841505at2759"/>
<dbReference type="InParanoid" id="A0A1S0U812"/>
<dbReference type="OMA" id="LRRTMEC"/>
<sequence length="188" mass="21913">MVENQSTNCKFDQNVWQELRRTMECLSDQPFHIIFIKGNVNDDYSYPQSEVTQSENTTQPDVMSSSNLKTASDGGNMSEMEKMIEPSVKFPLCNRTKQLQSNNIAQLNNIFNTDTRKTIELSSHCKEIIHRELTFWHDRIQFEMKQTDAIMANLCARMDRIKKLNKELRDLLMYFKDDTDSSMTSSTC</sequence>
<protein>
    <submittedName>
        <fullName evidence="2">Uncharacterized protein</fullName>
    </submittedName>
</protein>
<dbReference type="EMBL" id="JH712149">
    <property type="protein sequence ID" value="EFO26631.1"/>
    <property type="molecule type" value="Genomic_DNA"/>
</dbReference>
<organism evidence="2">
    <name type="scientific">Loa loa</name>
    <name type="common">Eye worm</name>
    <name type="synonym">Filaria loa</name>
    <dbReference type="NCBI Taxonomy" id="7209"/>
    <lineage>
        <taxon>Eukaryota</taxon>
        <taxon>Metazoa</taxon>
        <taxon>Ecdysozoa</taxon>
        <taxon>Nematoda</taxon>
        <taxon>Chromadorea</taxon>
        <taxon>Rhabditida</taxon>
        <taxon>Spirurina</taxon>
        <taxon>Spiruromorpha</taxon>
        <taxon>Filarioidea</taxon>
        <taxon>Onchocercidae</taxon>
        <taxon>Loa</taxon>
    </lineage>
</organism>
<dbReference type="GeneID" id="9939231"/>
<evidence type="ECO:0000256" key="1">
    <source>
        <dbReference type="SAM" id="MobiDB-lite"/>
    </source>
</evidence>
<dbReference type="KEGG" id="loa:LOAG_01855"/>
<gene>
    <name evidence="2" type="ORF">LOAG_01855</name>
</gene>
<dbReference type="CTD" id="9939231"/>
<accession>A0A1S0U812</accession>
<name>A0A1S0U812_LOALO</name>
<evidence type="ECO:0000313" key="2">
    <source>
        <dbReference type="EMBL" id="EFO26631.1"/>
    </source>
</evidence>
<feature type="region of interest" description="Disordered" evidence="1">
    <location>
        <begin position="46"/>
        <end position="73"/>
    </location>
</feature>